<accession>A0A2M9R2S9</accession>
<dbReference type="AlphaFoldDB" id="A0A2M9R2S9"/>
<dbReference type="OrthoDB" id="1360884at2"/>
<evidence type="ECO:0000313" key="1">
    <source>
        <dbReference type="EMBL" id="PJR03170.1"/>
    </source>
</evidence>
<dbReference type="Proteomes" id="UP000231960">
    <property type="component" value="Unassembled WGS sequence"/>
</dbReference>
<reference evidence="1 2" key="1">
    <citation type="submission" date="2017-06" db="EMBL/GenBank/DDBJ databases">
        <title>Description of Avrilella dinanensis gen. nov. sp. nov.</title>
        <authorList>
            <person name="Leyer C."/>
            <person name="Sassi M."/>
            <person name="Minet J."/>
            <person name="Kayal S."/>
            <person name="Cattoir V."/>
        </authorList>
    </citation>
    <scope>NUCLEOTIDE SEQUENCE [LARGE SCALE GENOMIC DNA]</scope>
    <source>
        <strain evidence="1 2">UR159</strain>
    </source>
</reference>
<evidence type="ECO:0000313" key="2">
    <source>
        <dbReference type="Proteomes" id="UP000231960"/>
    </source>
</evidence>
<protein>
    <recommendedName>
        <fullName evidence="3">DUF3887 domain-containing protein</fullName>
    </recommendedName>
</protein>
<sequence length="148" mass="17571">MKKNILAIIGLTLLFTSCNIKGKMEKHNKAQKESDYIMENLTSSEILNRFPEKYFPKDQTEQLFEDIKTNCDWENKEGKFVDFFTMNNNGKNSTAYIYEYFLKCDSLRFVLIYDMDQEEPELFRLNIEPIEQPSQMIIDPSKQLINQQ</sequence>
<gene>
    <name evidence="1" type="ORF">CDL10_00660</name>
</gene>
<proteinExistence type="predicted"/>
<dbReference type="EMBL" id="NIPO01000001">
    <property type="protein sequence ID" value="PJR03170.1"/>
    <property type="molecule type" value="Genomic_DNA"/>
</dbReference>
<comment type="caution">
    <text evidence="1">The sequence shown here is derived from an EMBL/GenBank/DDBJ whole genome shotgun (WGS) entry which is preliminary data.</text>
</comment>
<evidence type="ECO:0008006" key="3">
    <source>
        <dbReference type="Google" id="ProtNLM"/>
    </source>
</evidence>
<organism evidence="1 2">
    <name type="scientific">Avrilella dinanensis</name>
    <dbReference type="NCBI Taxonomy" id="2008672"/>
    <lineage>
        <taxon>Bacteria</taxon>
        <taxon>Pseudomonadati</taxon>
        <taxon>Bacteroidota</taxon>
        <taxon>Flavobacteriia</taxon>
        <taxon>Flavobacteriales</taxon>
        <taxon>Flavobacteriaceae</taxon>
        <taxon>Avrilella</taxon>
    </lineage>
</organism>
<keyword evidence="2" id="KW-1185">Reference proteome</keyword>
<dbReference type="RefSeq" id="WP_100676739.1">
    <property type="nucleotide sequence ID" value="NZ_NIPO01000001.1"/>
</dbReference>
<dbReference type="PROSITE" id="PS51257">
    <property type="entry name" value="PROKAR_LIPOPROTEIN"/>
    <property type="match status" value="1"/>
</dbReference>
<name>A0A2M9R2S9_9FLAO</name>